<protein>
    <recommendedName>
        <fullName evidence="4">Lipoprotein</fullName>
    </recommendedName>
</protein>
<reference evidence="2" key="1">
    <citation type="submission" date="2019-04" db="EMBL/GenBank/DDBJ databases">
        <authorList>
            <consortium name="Science for Life Laboratories"/>
        </authorList>
    </citation>
    <scope>NUCLEOTIDE SEQUENCE</scope>
    <source>
        <strain evidence="2">MBLW1</strain>
    </source>
</reference>
<gene>
    <name evidence="2" type="ORF">GMBLW1_47920</name>
</gene>
<evidence type="ECO:0000313" key="3">
    <source>
        <dbReference type="Proteomes" id="UP000464378"/>
    </source>
</evidence>
<dbReference type="Proteomes" id="UP000464378">
    <property type="component" value="Chromosome"/>
</dbReference>
<feature type="region of interest" description="Disordered" evidence="1">
    <location>
        <begin position="193"/>
        <end position="258"/>
    </location>
</feature>
<organism evidence="2">
    <name type="scientific">Tuwongella immobilis</name>
    <dbReference type="NCBI Taxonomy" id="692036"/>
    <lineage>
        <taxon>Bacteria</taxon>
        <taxon>Pseudomonadati</taxon>
        <taxon>Planctomycetota</taxon>
        <taxon>Planctomycetia</taxon>
        <taxon>Gemmatales</taxon>
        <taxon>Gemmataceae</taxon>
        <taxon>Tuwongella</taxon>
    </lineage>
</organism>
<sequence length="258" mass="27756">MATISRLRWIAVAGLLLATTGSGCRILDRKAESMDGSHHHHSAKATNPQGQLIATWSNRVGQSPDPTRGGAMGMGLAGRVYYFPPKSEVPKPLTGTVVVQLFDHTQVNKGVEPKLMEEWRLDPGTLKKLEKPDTFGIGYTLFLPWGSYRPDVAKVYLQVRHECGDGSGEMAPGSTLSLDHSVNRPVWQAAGRTSDSALGIPPPPLSPVPNVAPSEQPNADGLPPLKLPLPGVPLPSEPLPSPRRENAPLPDTVLQNDR</sequence>
<accession>A0A6C2YSP7</accession>
<dbReference type="PROSITE" id="PS51257">
    <property type="entry name" value="PROKAR_LIPOPROTEIN"/>
    <property type="match status" value="1"/>
</dbReference>
<evidence type="ECO:0008006" key="4">
    <source>
        <dbReference type="Google" id="ProtNLM"/>
    </source>
</evidence>
<dbReference type="AlphaFoldDB" id="A0A6C2YSP7"/>
<feature type="compositionally biased region" description="Pro residues" evidence="1">
    <location>
        <begin position="225"/>
        <end position="241"/>
    </location>
</feature>
<evidence type="ECO:0000313" key="2">
    <source>
        <dbReference type="EMBL" id="VIP04401.1"/>
    </source>
</evidence>
<dbReference type="EMBL" id="LR586016">
    <property type="protein sequence ID" value="VIP04401.1"/>
    <property type="molecule type" value="Genomic_DNA"/>
</dbReference>
<dbReference type="InParanoid" id="A0A6C2YSP7"/>
<proteinExistence type="predicted"/>
<dbReference type="KEGG" id="tim:GMBLW1_47920"/>
<keyword evidence="3" id="KW-1185">Reference proteome</keyword>
<name>A0A6C2YSP7_9BACT</name>
<evidence type="ECO:0000256" key="1">
    <source>
        <dbReference type="SAM" id="MobiDB-lite"/>
    </source>
</evidence>
<dbReference type="EMBL" id="LR593887">
    <property type="protein sequence ID" value="VTS06164.1"/>
    <property type="molecule type" value="Genomic_DNA"/>
</dbReference>
<dbReference type="RefSeq" id="WP_162659489.1">
    <property type="nucleotide sequence ID" value="NZ_LR593887.1"/>
</dbReference>